<name>A0ABT5ZQD8_9ACTN</name>
<dbReference type="InterPro" id="IPR013525">
    <property type="entry name" value="ABC2_TM"/>
</dbReference>
<dbReference type="InterPro" id="IPR000412">
    <property type="entry name" value="ABC_2_transport"/>
</dbReference>
<evidence type="ECO:0000256" key="4">
    <source>
        <dbReference type="ARBA" id="ARBA00023136"/>
    </source>
</evidence>
<feature type="transmembrane region" description="Helical" evidence="6">
    <location>
        <begin position="181"/>
        <end position="201"/>
    </location>
</feature>
<dbReference type="InterPro" id="IPR052902">
    <property type="entry name" value="ABC-2_transporter"/>
</dbReference>
<dbReference type="InterPro" id="IPR047817">
    <property type="entry name" value="ABC2_TM_bact-type"/>
</dbReference>
<accession>A0ABT5ZQD8</accession>
<organism evidence="8 9">
    <name type="scientific">Streptomyces silvisoli</name>
    <dbReference type="NCBI Taxonomy" id="3034235"/>
    <lineage>
        <taxon>Bacteria</taxon>
        <taxon>Bacillati</taxon>
        <taxon>Actinomycetota</taxon>
        <taxon>Actinomycetes</taxon>
        <taxon>Kitasatosporales</taxon>
        <taxon>Streptomycetaceae</taxon>
        <taxon>Streptomyces</taxon>
    </lineage>
</organism>
<evidence type="ECO:0000256" key="6">
    <source>
        <dbReference type="RuleBase" id="RU361157"/>
    </source>
</evidence>
<proteinExistence type="inferred from homology"/>
<reference evidence="8 9" key="1">
    <citation type="submission" date="2023-03" db="EMBL/GenBank/DDBJ databases">
        <title>Draft genome sequence of Streptomyces sp. RB6PN23 isolated from peat swamp forest in Thailand.</title>
        <authorList>
            <person name="Klaysubun C."/>
            <person name="Duangmal K."/>
        </authorList>
    </citation>
    <scope>NUCLEOTIDE SEQUENCE [LARGE SCALE GENOMIC DNA]</scope>
    <source>
        <strain evidence="8 9">RB6PN23</strain>
    </source>
</reference>
<gene>
    <name evidence="8" type="ORF">P3G67_21595</name>
</gene>
<dbReference type="Pfam" id="PF01061">
    <property type="entry name" value="ABC2_membrane"/>
    <property type="match status" value="1"/>
</dbReference>
<dbReference type="Proteomes" id="UP001216579">
    <property type="component" value="Unassembled WGS sequence"/>
</dbReference>
<keyword evidence="3 6" id="KW-1133">Transmembrane helix</keyword>
<evidence type="ECO:0000313" key="9">
    <source>
        <dbReference type="Proteomes" id="UP001216579"/>
    </source>
</evidence>
<dbReference type="PANTHER" id="PTHR43027">
    <property type="entry name" value="DOXORUBICIN RESISTANCE ABC TRANSPORTER PERMEASE PROTEIN DRRC-RELATED"/>
    <property type="match status" value="1"/>
</dbReference>
<dbReference type="EMBL" id="JARJBC010000014">
    <property type="protein sequence ID" value="MDF3291774.1"/>
    <property type="molecule type" value="Genomic_DNA"/>
</dbReference>
<sequence length="261" mass="27773">MTATTTCRIAGRRETMYALRKLTVTEGRLFLRDPAAVFFALAFPVLLLAVLGAVPAFRRTSPKLHGLSTVEVYAPVMVVFTLVMLAMNGMTPVLTAYREKGVLRRISASPVPAATILGALVCLYAVVSVVSLVLVAVVGRLAFHIELPQAPLAFLVAFVLAAASLFAVGMLLAALAPSAKAGNAIGIACFFPLMFFSGLWVPRDLMPGILRRTGDFIPSGAATEAVLDAWNGHWPHTGDLATMTVFALVAGCAAARLFRWE</sequence>
<comment type="caution">
    <text evidence="8">The sequence shown here is derived from an EMBL/GenBank/DDBJ whole genome shotgun (WGS) entry which is preliminary data.</text>
</comment>
<feature type="transmembrane region" description="Helical" evidence="6">
    <location>
        <begin position="72"/>
        <end position="95"/>
    </location>
</feature>
<dbReference type="PANTHER" id="PTHR43027:SF2">
    <property type="entry name" value="TRANSPORT PERMEASE PROTEIN"/>
    <property type="match status" value="1"/>
</dbReference>
<evidence type="ECO:0000259" key="7">
    <source>
        <dbReference type="PROSITE" id="PS51012"/>
    </source>
</evidence>
<keyword evidence="6" id="KW-0813">Transport</keyword>
<evidence type="ECO:0000256" key="3">
    <source>
        <dbReference type="ARBA" id="ARBA00022989"/>
    </source>
</evidence>
<feature type="transmembrane region" description="Helical" evidence="6">
    <location>
        <begin position="150"/>
        <end position="174"/>
    </location>
</feature>
<dbReference type="PIRSF" id="PIRSF006648">
    <property type="entry name" value="DrrB"/>
    <property type="match status" value="1"/>
</dbReference>
<evidence type="ECO:0000256" key="1">
    <source>
        <dbReference type="ARBA" id="ARBA00004141"/>
    </source>
</evidence>
<keyword evidence="9" id="KW-1185">Reference proteome</keyword>
<feature type="transmembrane region" description="Helical" evidence="6">
    <location>
        <begin position="240"/>
        <end position="258"/>
    </location>
</feature>
<protein>
    <recommendedName>
        <fullName evidence="6">Transport permease protein</fullName>
    </recommendedName>
</protein>
<comment type="subcellular location">
    <subcellularLocation>
        <location evidence="6">Cell membrane</location>
        <topology evidence="6">Multi-pass membrane protein</topology>
    </subcellularLocation>
    <subcellularLocation>
        <location evidence="1">Membrane</location>
        <topology evidence="1">Multi-pass membrane protein</topology>
    </subcellularLocation>
</comment>
<evidence type="ECO:0000313" key="8">
    <source>
        <dbReference type="EMBL" id="MDF3291774.1"/>
    </source>
</evidence>
<keyword evidence="6" id="KW-1003">Cell membrane</keyword>
<keyword evidence="2 6" id="KW-0812">Transmembrane</keyword>
<evidence type="ECO:0000256" key="2">
    <source>
        <dbReference type="ARBA" id="ARBA00022692"/>
    </source>
</evidence>
<feature type="transmembrane region" description="Helical" evidence="6">
    <location>
        <begin position="116"/>
        <end position="138"/>
    </location>
</feature>
<dbReference type="PROSITE" id="PS51012">
    <property type="entry name" value="ABC_TM2"/>
    <property type="match status" value="1"/>
</dbReference>
<feature type="transmembrane region" description="Helical" evidence="6">
    <location>
        <begin position="35"/>
        <end position="57"/>
    </location>
</feature>
<comment type="similarity">
    <text evidence="6">Belongs to the ABC-2 integral membrane protein family.</text>
</comment>
<evidence type="ECO:0000256" key="5">
    <source>
        <dbReference type="ARBA" id="ARBA00023251"/>
    </source>
</evidence>
<keyword evidence="4 6" id="KW-0472">Membrane</keyword>
<feature type="domain" description="ABC transmembrane type-2" evidence="7">
    <location>
        <begin position="35"/>
        <end position="261"/>
    </location>
</feature>
<keyword evidence="5" id="KW-0046">Antibiotic resistance</keyword>
<dbReference type="RefSeq" id="WP_276094934.1">
    <property type="nucleotide sequence ID" value="NZ_JARJBC010000014.1"/>
</dbReference>